<reference evidence="7 8" key="1">
    <citation type="journal article" date="2016" name="Front. Microbiol.">
        <title>Comprehensive Phylogenetic Analysis of Bovine Non-aureus Staphylococci Species Based on Whole-Genome Sequencing.</title>
        <authorList>
            <person name="Naushad S."/>
            <person name="Barkema H.W."/>
            <person name="Luby C."/>
            <person name="Condas L.A."/>
            <person name="Nobrega D.B."/>
            <person name="Carson D.A."/>
            <person name="De Buck J."/>
        </authorList>
    </citation>
    <scope>NUCLEOTIDE SEQUENCE [LARGE SCALE GENOMIC DNA]</scope>
    <source>
        <strain evidence="7 8">SNUC 4781</strain>
    </source>
</reference>
<dbReference type="Gene3D" id="3.40.50.12780">
    <property type="entry name" value="N-terminal domain of ligase-like"/>
    <property type="match status" value="1"/>
</dbReference>
<dbReference type="Pfam" id="PF00501">
    <property type="entry name" value="AMP-binding"/>
    <property type="match status" value="1"/>
</dbReference>
<dbReference type="InterPro" id="IPR045851">
    <property type="entry name" value="AMP-bd_C_sf"/>
</dbReference>
<dbReference type="PANTHER" id="PTHR43201:SF5">
    <property type="entry name" value="MEDIUM-CHAIN ACYL-COA LIGASE ACSF2, MITOCHONDRIAL"/>
    <property type="match status" value="1"/>
</dbReference>
<dbReference type="RefSeq" id="WP_119484845.1">
    <property type="nucleotide sequence ID" value="NZ_QYJN01000002.1"/>
</dbReference>
<evidence type="ECO:0000256" key="3">
    <source>
        <dbReference type="ARBA" id="ARBA00022598"/>
    </source>
</evidence>
<dbReference type="GO" id="GO:0006631">
    <property type="term" value="P:fatty acid metabolic process"/>
    <property type="evidence" value="ECO:0007669"/>
    <property type="project" value="TreeGrafter"/>
</dbReference>
<dbReference type="InterPro" id="IPR025110">
    <property type="entry name" value="AMP-bd_C"/>
</dbReference>
<dbReference type="InterPro" id="IPR042099">
    <property type="entry name" value="ANL_N_sf"/>
</dbReference>
<dbReference type="Gene3D" id="3.30.300.30">
    <property type="match status" value="1"/>
</dbReference>
<evidence type="ECO:0000256" key="2">
    <source>
        <dbReference type="ARBA" id="ARBA00017625"/>
    </source>
</evidence>
<dbReference type="Proteomes" id="UP000265541">
    <property type="component" value="Unassembled WGS sequence"/>
</dbReference>
<organism evidence="7 8">
    <name type="scientific">Staphylococcus gallinarum</name>
    <dbReference type="NCBI Taxonomy" id="1293"/>
    <lineage>
        <taxon>Bacteria</taxon>
        <taxon>Bacillati</taxon>
        <taxon>Bacillota</taxon>
        <taxon>Bacilli</taxon>
        <taxon>Bacillales</taxon>
        <taxon>Staphylococcaceae</taxon>
        <taxon>Staphylococcus</taxon>
    </lineage>
</organism>
<dbReference type="SUPFAM" id="SSF56801">
    <property type="entry name" value="Acetyl-CoA synthetase-like"/>
    <property type="match status" value="1"/>
</dbReference>
<dbReference type="GO" id="GO:0031956">
    <property type="term" value="F:medium-chain fatty acid-CoA ligase activity"/>
    <property type="evidence" value="ECO:0007669"/>
    <property type="project" value="TreeGrafter"/>
</dbReference>
<evidence type="ECO:0000256" key="4">
    <source>
        <dbReference type="ARBA" id="ARBA00032875"/>
    </source>
</evidence>
<feature type="domain" description="AMP-dependent synthetase/ligase" evidence="5">
    <location>
        <begin position="9"/>
        <end position="320"/>
    </location>
</feature>
<accession>A0A3A0W7H0</accession>
<sequence>MQLLRKITEYAKKRGTQIALKFGDDALTYAQLQREIDRTRQQISMLGTNNIVALMIQQPLTLIVNYLAILSEDNIPCICDYRWSNKQINQIYSYYNIPYVIDDHLTVVKTGYQQQDTYDNSQLRLLHIGFTSGTTGLPKAYYRNESSWIYSYVENEKLLTEPITTILAPGPLSHSLSLYACIYALYSGRTFIGQQTFNETLLLEEIASLQQQVALFLVPTMLTSCITVNQQLHYRHILFSSGDKLSQNTREKVKLMFPKSIVVEFFGTSEASFISYNYDNQAPINSVGKLFDNVFIEFSDKDSDNIGMLNVNSNMMFSGYVDQGIRQNNWIRTGDFASMDEAGYLYLHGREHDRLIIGGRNVYPSEVEEVIKSTGWFEEVLVMGQPHSKFGEVAILLYKAQTTIDYIDLKRYLSQQIARYQIPSKLIRVEQFEYTASGKVARHKMKQWYRGSEGQ</sequence>
<proteinExistence type="inferred from homology"/>
<dbReference type="AlphaFoldDB" id="A0A3A0W7H0"/>
<protein>
    <recommendedName>
        <fullName evidence="2">Putative long chain fatty acid-CoA ligase VraA</fullName>
    </recommendedName>
    <alternativeName>
        <fullName evidence="4">Acyl-CoA synthetase</fullName>
    </alternativeName>
</protein>
<comment type="caution">
    <text evidence="7">The sequence shown here is derived from an EMBL/GenBank/DDBJ whole genome shotgun (WGS) entry which is preliminary data.</text>
</comment>
<dbReference type="EMBL" id="QYJN01000002">
    <property type="protein sequence ID" value="RIP36076.1"/>
    <property type="molecule type" value="Genomic_DNA"/>
</dbReference>
<dbReference type="InterPro" id="IPR020845">
    <property type="entry name" value="AMP-binding_CS"/>
</dbReference>
<dbReference type="OrthoDB" id="9757771at2"/>
<evidence type="ECO:0000259" key="5">
    <source>
        <dbReference type="Pfam" id="PF00501"/>
    </source>
</evidence>
<feature type="domain" description="AMP-binding enzyme C-terminal" evidence="6">
    <location>
        <begin position="366"/>
        <end position="439"/>
    </location>
</feature>
<gene>
    <name evidence="7" type="ORF">BUZ14_05340</name>
</gene>
<dbReference type="PANTHER" id="PTHR43201">
    <property type="entry name" value="ACYL-COA SYNTHETASE"/>
    <property type="match status" value="1"/>
</dbReference>
<evidence type="ECO:0000259" key="6">
    <source>
        <dbReference type="Pfam" id="PF13193"/>
    </source>
</evidence>
<evidence type="ECO:0000256" key="1">
    <source>
        <dbReference type="ARBA" id="ARBA00006432"/>
    </source>
</evidence>
<keyword evidence="3" id="KW-0436">Ligase</keyword>
<dbReference type="Pfam" id="PF13193">
    <property type="entry name" value="AMP-binding_C"/>
    <property type="match status" value="1"/>
</dbReference>
<dbReference type="InterPro" id="IPR000873">
    <property type="entry name" value="AMP-dep_synth/lig_dom"/>
</dbReference>
<dbReference type="PROSITE" id="PS00455">
    <property type="entry name" value="AMP_BINDING"/>
    <property type="match status" value="1"/>
</dbReference>
<comment type="similarity">
    <text evidence="1">Belongs to the ATP-dependent AMP-binding enzyme family.</text>
</comment>
<evidence type="ECO:0000313" key="8">
    <source>
        <dbReference type="Proteomes" id="UP000265541"/>
    </source>
</evidence>
<evidence type="ECO:0000313" key="7">
    <source>
        <dbReference type="EMBL" id="RIP36076.1"/>
    </source>
</evidence>
<name>A0A3A0W7H0_STAGA</name>